<feature type="transmembrane region" description="Helical" evidence="1">
    <location>
        <begin position="40"/>
        <end position="59"/>
    </location>
</feature>
<keyword evidence="3" id="KW-1185">Reference proteome</keyword>
<name>A0A433PYV4_9FUNG</name>
<accession>A0A433PYV4</accession>
<proteinExistence type="predicted"/>
<organism evidence="2 3">
    <name type="scientific">Jimgerdemannia flammicorona</name>
    <dbReference type="NCBI Taxonomy" id="994334"/>
    <lineage>
        <taxon>Eukaryota</taxon>
        <taxon>Fungi</taxon>
        <taxon>Fungi incertae sedis</taxon>
        <taxon>Mucoromycota</taxon>
        <taxon>Mucoromycotina</taxon>
        <taxon>Endogonomycetes</taxon>
        <taxon>Endogonales</taxon>
        <taxon>Endogonaceae</taxon>
        <taxon>Jimgerdemannia</taxon>
    </lineage>
</organism>
<dbReference type="EMBL" id="RBNJ01020033">
    <property type="protein sequence ID" value="RUS22733.1"/>
    <property type="molecule type" value="Genomic_DNA"/>
</dbReference>
<dbReference type="AlphaFoldDB" id="A0A433PYV4"/>
<evidence type="ECO:0000256" key="1">
    <source>
        <dbReference type="SAM" id="Phobius"/>
    </source>
</evidence>
<keyword evidence="1" id="KW-0472">Membrane</keyword>
<sequence length="73" mass="8129">MAICGTIEVVAWDLLVIVAIILLIVWILGLVGIYTIPTGGLFHIFIILAVIFLIAWIFVRCCYRRGRRSAAVV</sequence>
<dbReference type="Proteomes" id="UP000274822">
    <property type="component" value="Unassembled WGS sequence"/>
</dbReference>
<keyword evidence="1" id="KW-1133">Transmembrane helix</keyword>
<protein>
    <recommendedName>
        <fullName evidence="4">Lmo0937 family membrane protein</fullName>
    </recommendedName>
</protein>
<comment type="caution">
    <text evidence="2">The sequence shown here is derived from an EMBL/GenBank/DDBJ whole genome shotgun (WGS) entry which is preliminary data.</text>
</comment>
<feature type="transmembrane region" description="Helical" evidence="1">
    <location>
        <begin position="12"/>
        <end position="34"/>
    </location>
</feature>
<evidence type="ECO:0000313" key="3">
    <source>
        <dbReference type="Proteomes" id="UP000274822"/>
    </source>
</evidence>
<reference evidence="2 3" key="1">
    <citation type="journal article" date="2018" name="New Phytol.">
        <title>Phylogenomics of Endogonaceae and evolution of mycorrhizas within Mucoromycota.</title>
        <authorList>
            <person name="Chang Y."/>
            <person name="Desiro A."/>
            <person name="Na H."/>
            <person name="Sandor L."/>
            <person name="Lipzen A."/>
            <person name="Clum A."/>
            <person name="Barry K."/>
            <person name="Grigoriev I.V."/>
            <person name="Martin F.M."/>
            <person name="Stajich J.E."/>
            <person name="Smith M.E."/>
            <person name="Bonito G."/>
            <person name="Spatafora J.W."/>
        </authorList>
    </citation>
    <scope>NUCLEOTIDE SEQUENCE [LARGE SCALE GENOMIC DNA]</scope>
    <source>
        <strain evidence="2 3">AD002</strain>
    </source>
</reference>
<gene>
    <name evidence="2" type="ORF">BC938DRAFT_475202</name>
</gene>
<keyword evidence="1" id="KW-0812">Transmembrane</keyword>
<evidence type="ECO:0008006" key="4">
    <source>
        <dbReference type="Google" id="ProtNLM"/>
    </source>
</evidence>
<evidence type="ECO:0000313" key="2">
    <source>
        <dbReference type="EMBL" id="RUS22733.1"/>
    </source>
</evidence>